<dbReference type="GO" id="GO:0006233">
    <property type="term" value="P:dTDP biosynthetic process"/>
    <property type="evidence" value="ECO:0007669"/>
    <property type="project" value="InterPro"/>
</dbReference>
<dbReference type="GO" id="GO:0006227">
    <property type="term" value="P:dUDP biosynthetic process"/>
    <property type="evidence" value="ECO:0007669"/>
    <property type="project" value="TreeGrafter"/>
</dbReference>
<gene>
    <name evidence="7" type="primary">tmk</name>
    <name evidence="9" type="ORF">UY01_C0033G0003</name>
</gene>
<dbReference type="InterPro" id="IPR018094">
    <property type="entry name" value="Thymidylate_kinase"/>
</dbReference>
<dbReference type="GO" id="GO:0005737">
    <property type="term" value="C:cytoplasm"/>
    <property type="evidence" value="ECO:0007669"/>
    <property type="project" value="TreeGrafter"/>
</dbReference>
<evidence type="ECO:0000256" key="6">
    <source>
        <dbReference type="ARBA" id="ARBA00022840"/>
    </source>
</evidence>
<dbReference type="PANTHER" id="PTHR10344:SF1">
    <property type="entry name" value="THYMIDYLATE KINASE"/>
    <property type="match status" value="1"/>
</dbReference>
<comment type="catalytic activity">
    <reaction evidence="7">
        <text>dTMP + ATP = dTDP + ADP</text>
        <dbReference type="Rhea" id="RHEA:13517"/>
        <dbReference type="ChEBI" id="CHEBI:30616"/>
        <dbReference type="ChEBI" id="CHEBI:58369"/>
        <dbReference type="ChEBI" id="CHEBI:63528"/>
        <dbReference type="ChEBI" id="CHEBI:456216"/>
        <dbReference type="EC" id="2.7.4.9"/>
    </reaction>
</comment>
<comment type="similarity">
    <text evidence="1 7">Belongs to the thymidylate kinase family.</text>
</comment>
<dbReference type="SUPFAM" id="SSF52540">
    <property type="entry name" value="P-loop containing nucleoside triphosphate hydrolases"/>
    <property type="match status" value="1"/>
</dbReference>
<dbReference type="CDD" id="cd01672">
    <property type="entry name" value="TMPK"/>
    <property type="match status" value="1"/>
</dbReference>
<protein>
    <recommendedName>
        <fullName evidence="7">Thymidylate kinase</fullName>
        <ecNumber evidence="7">2.7.4.9</ecNumber>
    </recommendedName>
    <alternativeName>
        <fullName evidence="7">dTMP kinase</fullName>
    </alternativeName>
</protein>
<evidence type="ECO:0000256" key="4">
    <source>
        <dbReference type="ARBA" id="ARBA00022741"/>
    </source>
</evidence>
<dbReference type="Pfam" id="PF02223">
    <property type="entry name" value="Thymidylate_kin"/>
    <property type="match status" value="1"/>
</dbReference>
<dbReference type="Gene3D" id="3.40.50.300">
    <property type="entry name" value="P-loop containing nucleotide triphosphate hydrolases"/>
    <property type="match status" value="1"/>
</dbReference>
<keyword evidence="6 7" id="KW-0067">ATP-binding</keyword>
<feature type="domain" description="Thymidylate kinase-like" evidence="8">
    <location>
        <begin position="9"/>
        <end position="198"/>
    </location>
</feature>
<accession>A0A0G1SY95</accession>
<name>A0A0G1SY95_9BACT</name>
<sequence>MASGKLIALEGTDGSGKGTQLKLLVEYLVKQGIPHETLDFPRYGKFFGDLAGRMLKGELGPVETIPAQLAVLPFACDRWQVRDELKGWLNEGKLVISNRYTASSAVYHAAKLPADQQMAFIDWVYKLENEIIGLPKEDLVIYFHVPVAVAQHLIDKRAAETPKEKDEYEKDPSMLFTVERLYGELAKQRGNWNMIECTRDGMMLKPVEIQKLVLDELTQNGVL</sequence>
<organism evidence="9 10">
    <name type="scientific">Candidatus Nomurabacteria bacterium GW2011_GWB1_47_6</name>
    <dbReference type="NCBI Taxonomy" id="1618749"/>
    <lineage>
        <taxon>Bacteria</taxon>
        <taxon>Candidatus Nomuraibacteriota</taxon>
    </lineage>
</organism>
<comment type="caution">
    <text evidence="7">Lacks conserved residue(s) required for the propagation of feature annotation.</text>
</comment>
<keyword evidence="4 7" id="KW-0547">Nucleotide-binding</keyword>
<dbReference type="EMBL" id="LCOJ01000033">
    <property type="protein sequence ID" value="KKU74509.1"/>
    <property type="molecule type" value="Genomic_DNA"/>
</dbReference>
<evidence type="ECO:0000313" key="10">
    <source>
        <dbReference type="Proteomes" id="UP000034879"/>
    </source>
</evidence>
<dbReference type="AlphaFoldDB" id="A0A0G1SY95"/>
<dbReference type="GO" id="GO:0004798">
    <property type="term" value="F:dTMP kinase activity"/>
    <property type="evidence" value="ECO:0007669"/>
    <property type="project" value="UniProtKB-UniRule"/>
</dbReference>
<proteinExistence type="inferred from homology"/>
<reference evidence="9 10" key="1">
    <citation type="journal article" date="2015" name="Nature">
        <title>rRNA introns, odd ribosomes, and small enigmatic genomes across a large radiation of phyla.</title>
        <authorList>
            <person name="Brown C.T."/>
            <person name="Hug L.A."/>
            <person name="Thomas B.C."/>
            <person name="Sharon I."/>
            <person name="Castelle C.J."/>
            <person name="Singh A."/>
            <person name="Wilkins M.J."/>
            <person name="Williams K.H."/>
            <person name="Banfield J.F."/>
        </authorList>
    </citation>
    <scope>NUCLEOTIDE SEQUENCE [LARGE SCALE GENOMIC DNA]</scope>
</reference>
<evidence type="ECO:0000259" key="8">
    <source>
        <dbReference type="Pfam" id="PF02223"/>
    </source>
</evidence>
<keyword evidence="5 7" id="KW-0418">Kinase</keyword>
<comment type="caution">
    <text evidence="9">The sequence shown here is derived from an EMBL/GenBank/DDBJ whole genome shotgun (WGS) entry which is preliminary data.</text>
</comment>
<evidence type="ECO:0000256" key="3">
    <source>
        <dbReference type="ARBA" id="ARBA00022727"/>
    </source>
</evidence>
<evidence type="ECO:0000256" key="2">
    <source>
        <dbReference type="ARBA" id="ARBA00022679"/>
    </source>
</evidence>
<evidence type="ECO:0000313" key="9">
    <source>
        <dbReference type="EMBL" id="KKU74509.1"/>
    </source>
</evidence>
<keyword evidence="2 7" id="KW-0808">Transferase</keyword>
<dbReference type="InterPro" id="IPR039430">
    <property type="entry name" value="Thymidylate_kin-like_dom"/>
</dbReference>
<evidence type="ECO:0000256" key="1">
    <source>
        <dbReference type="ARBA" id="ARBA00009776"/>
    </source>
</evidence>
<dbReference type="GO" id="GO:0005524">
    <property type="term" value="F:ATP binding"/>
    <property type="evidence" value="ECO:0007669"/>
    <property type="project" value="UniProtKB-UniRule"/>
</dbReference>
<dbReference type="PANTHER" id="PTHR10344">
    <property type="entry name" value="THYMIDYLATE KINASE"/>
    <property type="match status" value="1"/>
</dbReference>
<evidence type="ECO:0000256" key="5">
    <source>
        <dbReference type="ARBA" id="ARBA00022777"/>
    </source>
</evidence>
<comment type="function">
    <text evidence="7">Phosphorylation of dTMP to form dTDP in both de novo and salvage pathways of dTTP synthesis.</text>
</comment>
<keyword evidence="3 7" id="KW-0545">Nucleotide biosynthesis</keyword>
<dbReference type="HAMAP" id="MF_00165">
    <property type="entry name" value="Thymidylate_kinase"/>
    <property type="match status" value="1"/>
</dbReference>
<dbReference type="InterPro" id="IPR027417">
    <property type="entry name" value="P-loop_NTPase"/>
</dbReference>
<dbReference type="EC" id="2.7.4.9" evidence="7"/>
<dbReference type="Proteomes" id="UP000034879">
    <property type="component" value="Unassembled WGS sequence"/>
</dbReference>
<dbReference type="GO" id="GO:0006235">
    <property type="term" value="P:dTTP biosynthetic process"/>
    <property type="evidence" value="ECO:0007669"/>
    <property type="project" value="UniProtKB-UniRule"/>
</dbReference>
<evidence type="ECO:0000256" key="7">
    <source>
        <dbReference type="HAMAP-Rule" id="MF_00165"/>
    </source>
</evidence>